<sequence>MGGLRSWLLLGVLWVPLPALAEMKVIWPQGWEVSRSPAEAAADAPVVRQRGVRMAEDGSQDLVMEVTRSRLGSATKVSVENVIVEMRKALQKDFMRQGFQAACSKPLDAKLGGLAGLEVHCGISQNGTEVLKQTVQVALGDGAAYSLTYAAPSERYAALMAEIESVKAGISLN</sequence>
<proteinExistence type="predicted"/>
<comment type="caution">
    <text evidence="1">The sequence shown here is derived from an EMBL/GenBank/DDBJ whole genome shotgun (WGS) entry which is preliminary data.</text>
</comment>
<evidence type="ECO:0000313" key="2">
    <source>
        <dbReference type="Proteomes" id="UP000307510"/>
    </source>
</evidence>
<dbReference type="AlphaFoldDB" id="A0A5R9AKK5"/>
<accession>A0A5R9AKK5</accession>
<dbReference type="EMBL" id="VASG01000001">
    <property type="protein sequence ID" value="TLP78684.1"/>
    <property type="molecule type" value="Genomic_DNA"/>
</dbReference>
<dbReference type="InterPro" id="IPR032543">
    <property type="entry name" value="DUF4946"/>
</dbReference>
<dbReference type="RefSeq" id="WP_138212886.1">
    <property type="nucleotide sequence ID" value="NZ_VASG01000001.1"/>
</dbReference>
<evidence type="ECO:0000313" key="1">
    <source>
        <dbReference type="EMBL" id="TLP78684.1"/>
    </source>
</evidence>
<dbReference type="Pfam" id="PF16304">
    <property type="entry name" value="DUF4946"/>
    <property type="match status" value="1"/>
</dbReference>
<protein>
    <submittedName>
        <fullName evidence="1">DUF4946 domain-containing protein</fullName>
    </submittedName>
</protein>
<dbReference type="Gene3D" id="3.40.1000.10">
    <property type="entry name" value="Mog1/PsbP, alpha/beta/alpha sandwich"/>
    <property type="match status" value="1"/>
</dbReference>
<organism evidence="1 2">
    <name type="scientific">Pseudomonas nitroreducens</name>
    <dbReference type="NCBI Taxonomy" id="46680"/>
    <lineage>
        <taxon>Bacteria</taxon>
        <taxon>Pseudomonadati</taxon>
        <taxon>Pseudomonadota</taxon>
        <taxon>Gammaproteobacteria</taxon>
        <taxon>Pseudomonadales</taxon>
        <taxon>Pseudomonadaceae</taxon>
        <taxon>Pseudomonas</taxon>
    </lineage>
</organism>
<reference evidence="2" key="2">
    <citation type="submission" date="2019-06" db="EMBL/GenBank/DDBJ databases">
        <title>AzeR, a transcriptional regulator that responds to azelaic acid in Pseudomonas nitroreducens.</title>
        <authorList>
            <person name="Bez C."/>
            <person name="Javvadi S.G."/>
            <person name="Bertani I."/>
            <person name="Devescovi G."/>
            <person name="Studholme D.J."/>
            <person name="Geller A."/>
            <person name="Levy A."/>
            <person name="Venturi V."/>
        </authorList>
    </citation>
    <scope>NUCLEOTIDE SEQUENCE [LARGE SCALE GENOMIC DNA]</scope>
    <source>
        <strain evidence="2">DSM 9128</strain>
    </source>
</reference>
<reference evidence="1 2" key="1">
    <citation type="submission" date="2019-05" db="EMBL/GenBank/DDBJ databases">
        <authorList>
            <person name="Moore K."/>
            <person name="O'Neill P."/>
            <person name="Farbos A."/>
            <person name="Studholme D.J."/>
        </authorList>
    </citation>
    <scope>NUCLEOTIDE SEQUENCE [LARGE SCALE GENOMIC DNA]</scope>
    <source>
        <strain evidence="1 2">DSM 9128</strain>
    </source>
</reference>
<dbReference type="Proteomes" id="UP000307510">
    <property type="component" value="Unassembled WGS sequence"/>
</dbReference>
<gene>
    <name evidence="1" type="ORF">FEA48_05650</name>
</gene>
<name>A0A5R9AKK5_PSENT</name>